<dbReference type="Proteomes" id="UP000007151">
    <property type="component" value="Unassembled WGS sequence"/>
</dbReference>
<name>A0A212FBT6_DANPL</name>
<feature type="compositionally biased region" description="Low complexity" evidence="1">
    <location>
        <begin position="1130"/>
        <end position="1152"/>
    </location>
</feature>
<evidence type="ECO:0000313" key="2">
    <source>
        <dbReference type="EMBL" id="OWR51191.1"/>
    </source>
</evidence>
<organism evidence="2 3">
    <name type="scientific">Danaus plexippus plexippus</name>
    <dbReference type="NCBI Taxonomy" id="278856"/>
    <lineage>
        <taxon>Eukaryota</taxon>
        <taxon>Metazoa</taxon>
        <taxon>Ecdysozoa</taxon>
        <taxon>Arthropoda</taxon>
        <taxon>Hexapoda</taxon>
        <taxon>Insecta</taxon>
        <taxon>Pterygota</taxon>
        <taxon>Neoptera</taxon>
        <taxon>Endopterygota</taxon>
        <taxon>Lepidoptera</taxon>
        <taxon>Glossata</taxon>
        <taxon>Ditrysia</taxon>
        <taxon>Papilionoidea</taxon>
        <taxon>Nymphalidae</taxon>
        <taxon>Danainae</taxon>
        <taxon>Danaini</taxon>
        <taxon>Danaina</taxon>
        <taxon>Danaus</taxon>
        <taxon>Danaus</taxon>
    </lineage>
</organism>
<evidence type="ECO:0000256" key="1">
    <source>
        <dbReference type="SAM" id="MobiDB-lite"/>
    </source>
</evidence>
<feature type="region of interest" description="Disordered" evidence="1">
    <location>
        <begin position="1115"/>
        <end position="1205"/>
    </location>
</feature>
<feature type="region of interest" description="Disordered" evidence="1">
    <location>
        <begin position="916"/>
        <end position="957"/>
    </location>
</feature>
<proteinExistence type="predicted"/>
<feature type="compositionally biased region" description="Basic and acidic residues" evidence="1">
    <location>
        <begin position="1180"/>
        <end position="1192"/>
    </location>
</feature>
<accession>A0A212FBT6</accession>
<feature type="region of interest" description="Disordered" evidence="1">
    <location>
        <begin position="1040"/>
        <end position="1067"/>
    </location>
</feature>
<feature type="region of interest" description="Disordered" evidence="1">
    <location>
        <begin position="825"/>
        <end position="858"/>
    </location>
</feature>
<feature type="region of interest" description="Disordered" evidence="1">
    <location>
        <begin position="299"/>
        <end position="320"/>
    </location>
</feature>
<comment type="caution">
    <text evidence="2">The sequence shown here is derived from an EMBL/GenBank/DDBJ whole genome shotgun (WGS) entry which is preliminary data.</text>
</comment>
<protein>
    <submittedName>
        <fullName evidence="2">Uncharacterized protein</fullName>
    </submittedName>
</protein>
<reference evidence="2 3" key="1">
    <citation type="journal article" date="2011" name="Cell">
        <title>The monarch butterfly genome yields insights into long-distance migration.</title>
        <authorList>
            <person name="Zhan S."/>
            <person name="Merlin C."/>
            <person name="Boore J.L."/>
            <person name="Reppert S.M."/>
        </authorList>
    </citation>
    <scope>NUCLEOTIDE SEQUENCE [LARGE SCALE GENOMIC DNA]</scope>
    <source>
        <strain evidence="2">F-2</strain>
    </source>
</reference>
<dbReference type="KEGG" id="dpl:KGM_215237"/>
<evidence type="ECO:0000313" key="3">
    <source>
        <dbReference type="Proteomes" id="UP000007151"/>
    </source>
</evidence>
<sequence length="1534" mass="171392">MKRYTFGLNMDTGSSVVAGIGSWRYWRASKVSEDAIGSRSLHKYLIKTSSRVLVTLICTQLALKAARHVFVHSCCGRIRTVAARELAVDEGASDSYERTCVKADMLNTRGLGGVGVAGGGAASPGMLRRRYSVPETIMRKYRLAQQRSEGDSEDGGRWSATGSSGRGACAWCGSRASAARREREHMRKSALLRLWGRAGAPVARACACAACGPGPGPPPVPVGTRSLDASHTELRTSPRRLRSDSPNERLVDCSSTVTKTTVDTAPLSDSSEKLGHATDSRVILSSVDSRQLRIDECSFSDQSDPFTSSPPTMKEYHTRPSTGEFIDGRVSERSVNVENNDSNIVPYTQPLSLQTSPYDILEIVVSETLEVRPITVTKNVSPPVSPPRIAKNQLENSKRVGNIPLDEYVSNMLIESLNSLNDQLESMNASIGSERKLNIVEKEIKVKLQNTGVNTIVHLSPTSNNQIIFGNEELYESNETSDLYKNPRDTYSSNIREEIVSLELNNNLTSAESLQQDQTNETNKKQIITEKFLNVPTETVNRAVLQQIQKLFKDELQHLEPEIHAPEVPLPGVSHIEISNVDVFIDDNGGKFDDKNKTDETENKAFEALGGVGSCNYYQEINHTPVVPRFSAFPHTESMEVNTSSSEDTEILGSECTSLVDSLDDPNSPRSVLLRKSFNNKRTELVRSSIDVLDLLPENMNQTDNIYPKEKAESFFIRIKDDDCNCEKENIVVADHMPETIKQRLYRRHRKRELRMESARRSKVKQLKRDLDSNFIESQKMKKEIEKESIILINALIDEVIIKIAQDEYKCMHIKKRANKLSLTKPDDSLSKKHWKKDNENNNKAVKTNIQTRSHTDDVHVNHQSNEAYVRGRLSLQSPLSPENSPPSRIYQKSEIHDGSKCIEILEILEYVNSSQNSETTNSDENHNLGVKSRKSKIPVPVHEKDQKISKSRTEKGCKSNCTRRTSLLSDERNCKSSHVLANMLLTTFVDTSEGNNSSPQIHPLTRRASVPCEARSRSNSLRFKNVFDIIEEEKSSLSFESTGEDSAYNRRASAPSFSQFDTNKQIDKEEIQKQRQEYKERSSFLKERHFVDTRSAGTSPMLDTCKQINVAAMTSPHRKSASTSPIRMASTASSGAGSLQAAGASRALQSSCPTVPRSPRSHLEEGSNARRKSISTQHEPSRRLRGGHSESDTASSVFRVKRGRKVDGKKRTDLCSVGNTRRSFEDIASIGEQERNKERTKIREILGVEKRRKSEVKAGTQIEKERRRRKEAKEKREEELEEEWSSSESSGSLLCSLAPAWLTARRRRRRAAPSGEWAVTVAGSCPSILPNDVEMRLRFPDRRKVSLSSSTISGQSPHLAHPIQQVLTQHACHHAVACGPSCSRVLGRAEDEGRVRLTLKKEASDSSIVASKSIKKSSELLPDLQTYRASRSKTRSSVKTQRGYSLHCWLPEDDSMPIRPCNGLSVEGSAIVPHRKPRAPSMSERDLTRLSSHSHRTHHLPHLRSYLPTNLRNIVKTGERAGQELGLSLPIQE</sequence>
<feature type="compositionally biased region" description="Polar residues" evidence="1">
    <location>
        <begin position="299"/>
        <end position="311"/>
    </location>
</feature>
<feature type="compositionally biased region" description="Basic and acidic residues" evidence="1">
    <location>
        <begin position="942"/>
        <end position="957"/>
    </location>
</feature>
<gene>
    <name evidence="2" type="ORF">KGM_215237</name>
</gene>
<feature type="region of interest" description="Disordered" evidence="1">
    <location>
        <begin position="1254"/>
        <end position="1284"/>
    </location>
</feature>
<dbReference type="EMBL" id="AGBW02009279">
    <property type="protein sequence ID" value="OWR51191.1"/>
    <property type="molecule type" value="Genomic_DNA"/>
</dbReference>
<dbReference type="InParanoid" id="A0A212FBT6"/>
<feature type="compositionally biased region" description="Polar residues" evidence="1">
    <location>
        <begin position="842"/>
        <end position="853"/>
    </location>
</feature>
<keyword evidence="3" id="KW-1185">Reference proteome</keyword>
<dbReference type="eggNOG" id="ENOG502SGST">
    <property type="taxonomic scope" value="Eukaryota"/>
</dbReference>
<feature type="compositionally biased region" description="Basic and acidic residues" evidence="1">
    <location>
        <begin position="825"/>
        <end position="841"/>
    </location>
</feature>